<keyword evidence="1" id="KW-0862">Zinc</keyword>
<comment type="caution">
    <text evidence="4">The sequence shown here is derived from an EMBL/GenBank/DDBJ whole genome shotgun (WGS) entry which is preliminary data.</text>
</comment>
<keyword evidence="1" id="KW-0863">Zinc-finger</keyword>
<dbReference type="InterPro" id="IPR013087">
    <property type="entry name" value="Znf_C2H2_type"/>
</dbReference>
<feature type="compositionally biased region" description="Basic and acidic residues" evidence="2">
    <location>
        <begin position="28"/>
        <end position="39"/>
    </location>
</feature>
<dbReference type="GO" id="GO:0008270">
    <property type="term" value="F:zinc ion binding"/>
    <property type="evidence" value="ECO:0007669"/>
    <property type="project" value="UniProtKB-KW"/>
</dbReference>
<evidence type="ECO:0000256" key="2">
    <source>
        <dbReference type="SAM" id="MobiDB-lite"/>
    </source>
</evidence>
<feature type="region of interest" description="Disordered" evidence="2">
    <location>
        <begin position="21"/>
        <end position="62"/>
    </location>
</feature>
<dbReference type="PROSITE" id="PS50157">
    <property type="entry name" value="ZINC_FINGER_C2H2_2"/>
    <property type="match status" value="1"/>
</dbReference>
<evidence type="ECO:0000256" key="1">
    <source>
        <dbReference type="PROSITE-ProRule" id="PRU00042"/>
    </source>
</evidence>
<name>A0A8S9X3U0_APOLU</name>
<accession>A0A8S9X3U0</accession>
<sequence length="730" mass="82899">MTDGDNEEVPQASVETVDCVATSSTVEDAPRGLEGVVKEETEEDVGFSNCESQEPDLGECSSGVTALSDRELMRIFGPTDDGSSSSKSLKSAKGFVTDVGRETEDSRIGDFVVRKTPRTKIIYRKPDPKALQPNCVFKLHTFYECCEETTFNCQECPFLSRSRKSLLTHARVIHDDSSGTKRKNEGKGLTSLVVEIDERDNTKRIYWVKNEDLTTEIASTTDKKEVQATDEQFEGNLDDEDVNIFDMTTPMKRFNRYDDEECVPSGEEKRLIKMPKTVGQIVKKKSVGQEGHDLKFADITSVYTKPKGGKHFTDDRGYVYYQHSTTPFKRQLKCVFANVAKFKCQTTASMALDPPDSRIVISSKSNPHNHPPENEKTIASRFSKCLKKRVLEEPDVPVKQIYDDEKEKCPLGAEFLPKNIALQRMRRYRRVHMRSLQGQSLKTEPISDDEVPGDSTELELYSEGKVIYVDAKGYQYSQQFASVYKRQLRCVRARKIASERCPARASMLLQPRYSPIKILRRHNHDPEDIDRTIFYYTLKQRAKDEKDKSLRIIYDEEVKRNPESAASFCHPFSKAKQAMQRARKRSYEDQNCSLNDAESIQSEMSITGNYFATVSNSRQSAILDSPLVSYRHQPARDAPPVSIQHSSSQADLVSTRLADDVTDDLSKNVVLQQILIDSGQQLSGSKVFYECPYCKRLFDKEGSLDQHMLDEHVNSFVIDDESLPDKSDNT</sequence>
<dbReference type="Proteomes" id="UP000466442">
    <property type="component" value="Unassembled WGS sequence"/>
</dbReference>
<proteinExistence type="predicted"/>
<keyword evidence="5" id="KW-1185">Reference proteome</keyword>
<evidence type="ECO:0000313" key="5">
    <source>
        <dbReference type="Proteomes" id="UP000466442"/>
    </source>
</evidence>
<keyword evidence="1" id="KW-0479">Metal-binding</keyword>
<organism evidence="4 5">
    <name type="scientific">Apolygus lucorum</name>
    <name type="common">Small green plant bug</name>
    <name type="synonym">Lygocoris lucorum</name>
    <dbReference type="NCBI Taxonomy" id="248454"/>
    <lineage>
        <taxon>Eukaryota</taxon>
        <taxon>Metazoa</taxon>
        <taxon>Ecdysozoa</taxon>
        <taxon>Arthropoda</taxon>
        <taxon>Hexapoda</taxon>
        <taxon>Insecta</taxon>
        <taxon>Pterygota</taxon>
        <taxon>Neoptera</taxon>
        <taxon>Paraneoptera</taxon>
        <taxon>Hemiptera</taxon>
        <taxon>Heteroptera</taxon>
        <taxon>Panheteroptera</taxon>
        <taxon>Cimicomorpha</taxon>
        <taxon>Miridae</taxon>
        <taxon>Mirini</taxon>
        <taxon>Apolygus</taxon>
    </lineage>
</organism>
<dbReference type="SMART" id="SM00355">
    <property type="entry name" value="ZnF_C2H2"/>
    <property type="match status" value="2"/>
</dbReference>
<protein>
    <recommendedName>
        <fullName evidence="3">C2H2-type domain-containing protein</fullName>
    </recommendedName>
</protein>
<feature type="domain" description="C2H2-type" evidence="3">
    <location>
        <begin position="689"/>
        <end position="712"/>
    </location>
</feature>
<dbReference type="AlphaFoldDB" id="A0A8S9X3U0"/>
<evidence type="ECO:0000313" key="4">
    <source>
        <dbReference type="EMBL" id="KAF6202991.1"/>
    </source>
</evidence>
<dbReference type="EMBL" id="WIXP02000011">
    <property type="protein sequence ID" value="KAF6202991.1"/>
    <property type="molecule type" value="Genomic_DNA"/>
</dbReference>
<gene>
    <name evidence="4" type="ORF">GE061_003403</name>
</gene>
<evidence type="ECO:0000259" key="3">
    <source>
        <dbReference type="PROSITE" id="PS50157"/>
    </source>
</evidence>
<dbReference type="PROSITE" id="PS00028">
    <property type="entry name" value="ZINC_FINGER_C2H2_1"/>
    <property type="match status" value="1"/>
</dbReference>
<reference evidence="4" key="1">
    <citation type="journal article" date="2021" name="Mol. Ecol. Resour.">
        <title>Apolygus lucorum genome provides insights into omnivorousness and mesophyll feeding.</title>
        <authorList>
            <person name="Liu Y."/>
            <person name="Liu H."/>
            <person name="Wang H."/>
            <person name="Huang T."/>
            <person name="Liu B."/>
            <person name="Yang B."/>
            <person name="Yin L."/>
            <person name="Li B."/>
            <person name="Zhang Y."/>
            <person name="Zhang S."/>
            <person name="Jiang F."/>
            <person name="Zhang X."/>
            <person name="Ren Y."/>
            <person name="Wang B."/>
            <person name="Wang S."/>
            <person name="Lu Y."/>
            <person name="Wu K."/>
            <person name="Fan W."/>
            <person name="Wang G."/>
        </authorList>
    </citation>
    <scope>NUCLEOTIDE SEQUENCE</scope>
    <source>
        <strain evidence="4">12Hb</strain>
    </source>
</reference>